<dbReference type="EMBL" id="JZDQ02000020">
    <property type="protein sequence ID" value="OIJ25966.1"/>
    <property type="molecule type" value="Genomic_DNA"/>
</dbReference>
<feature type="signal peptide" evidence="1">
    <location>
        <begin position="1"/>
        <end position="22"/>
    </location>
</feature>
<evidence type="ECO:0000256" key="1">
    <source>
        <dbReference type="SAM" id="SignalP"/>
    </source>
</evidence>
<sequence>MAGAAALLVAALAGGVTFVAWVDTDLREAADDVPADCVDLAHAVGAPSLPEGTSAASCTYIEFQDWQYEGAMTVPRAELDAWLAEFPGSPTLAESGCTDAIACVQVDLTQAGDEVDAHYLDVAVRSEKDGVAEVLMSAFTT</sequence>
<dbReference type="Proteomes" id="UP000033772">
    <property type="component" value="Unassembled WGS sequence"/>
</dbReference>
<reference evidence="2" key="1">
    <citation type="submission" date="2016-10" db="EMBL/GenBank/DDBJ databases">
        <title>Draft Genome Sequence of Nocardioides luteus Strain BAFB, an Alkane-Degrading Bacterium Isolated from JP-7 Polluted Soil.</title>
        <authorList>
            <person name="Brown L."/>
            <person name="Ruiz O.N."/>
            <person name="Gunasekera T."/>
        </authorList>
    </citation>
    <scope>NUCLEOTIDE SEQUENCE [LARGE SCALE GENOMIC DNA]</scope>
    <source>
        <strain evidence="2">BAFB</strain>
    </source>
</reference>
<proteinExistence type="predicted"/>
<gene>
    <name evidence="2" type="ORF">UG56_015440</name>
</gene>
<organism evidence="2 3">
    <name type="scientific">Nocardioides luteus</name>
    <dbReference type="NCBI Taxonomy" id="1844"/>
    <lineage>
        <taxon>Bacteria</taxon>
        <taxon>Bacillati</taxon>
        <taxon>Actinomycetota</taxon>
        <taxon>Actinomycetes</taxon>
        <taxon>Propionibacteriales</taxon>
        <taxon>Nocardioidaceae</taxon>
        <taxon>Nocardioides</taxon>
    </lineage>
</organism>
<evidence type="ECO:0000313" key="3">
    <source>
        <dbReference type="Proteomes" id="UP000033772"/>
    </source>
</evidence>
<feature type="chain" id="PRO_5038355750" description="Septum formation-related domain-containing protein" evidence="1">
    <location>
        <begin position="23"/>
        <end position="141"/>
    </location>
</feature>
<evidence type="ECO:0000313" key="2">
    <source>
        <dbReference type="EMBL" id="OIJ25966.1"/>
    </source>
</evidence>
<dbReference type="STRING" id="1844.UG56_015440"/>
<protein>
    <recommendedName>
        <fullName evidence="4">Septum formation-related domain-containing protein</fullName>
    </recommendedName>
</protein>
<evidence type="ECO:0008006" key="4">
    <source>
        <dbReference type="Google" id="ProtNLM"/>
    </source>
</evidence>
<keyword evidence="1" id="KW-0732">Signal</keyword>
<name>A0A1J4N336_9ACTN</name>
<dbReference type="AlphaFoldDB" id="A0A1J4N336"/>
<accession>A0A1J4N336</accession>
<comment type="caution">
    <text evidence="2">The sequence shown here is derived from an EMBL/GenBank/DDBJ whole genome shotgun (WGS) entry which is preliminary data.</text>
</comment>
<keyword evidence="3" id="KW-1185">Reference proteome</keyword>